<gene>
    <name evidence="2" type="ORF">EKG36_14635</name>
</gene>
<keyword evidence="3" id="KW-1185">Reference proteome</keyword>
<evidence type="ECO:0000313" key="3">
    <source>
        <dbReference type="Proteomes" id="UP000267400"/>
    </source>
</evidence>
<dbReference type="Gene3D" id="3.40.50.1450">
    <property type="entry name" value="HybD-like"/>
    <property type="match status" value="1"/>
</dbReference>
<proteinExistence type="predicted"/>
<dbReference type="SUPFAM" id="SSF53163">
    <property type="entry name" value="HybD-like"/>
    <property type="match status" value="1"/>
</dbReference>
<dbReference type="Proteomes" id="UP000267400">
    <property type="component" value="Unassembled WGS sequence"/>
</dbReference>
<reference evidence="2 3" key="1">
    <citation type="submission" date="2018-12" db="EMBL/GenBank/DDBJ databases">
        <authorList>
            <person name="Yu L."/>
        </authorList>
    </citation>
    <scope>NUCLEOTIDE SEQUENCE [LARGE SCALE GENOMIC DNA]</scope>
    <source>
        <strain evidence="2 3">11S</strain>
    </source>
</reference>
<dbReference type="AlphaFoldDB" id="A0A3S0JUX6"/>
<accession>A0A3S0JUX6</accession>
<dbReference type="Pfam" id="PF01750">
    <property type="entry name" value="HycI"/>
    <property type="match status" value="1"/>
</dbReference>
<evidence type="ECO:0000313" key="2">
    <source>
        <dbReference type="EMBL" id="RTR01097.1"/>
    </source>
</evidence>
<protein>
    <submittedName>
        <fullName evidence="2">Hydrogenase maturation protease</fullName>
    </submittedName>
</protein>
<dbReference type="CDD" id="cd00518">
    <property type="entry name" value="H2MP"/>
    <property type="match status" value="1"/>
</dbReference>
<keyword evidence="2" id="KW-0645">Protease</keyword>
<feature type="compositionally biased region" description="Low complexity" evidence="1">
    <location>
        <begin position="164"/>
        <end position="178"/>
    </location>
</feature>
<dbReference type="EMBL" id="RXNS01000014">
    <property type="protein sequence ID" value="RTR01097.1"/>
    <property type="molecule type" value="Genomic_DNA"/>
</dbReference>
<dbReference type="InterPro" id="IPR023430">
    <property type="entry name" value="Pept_HybD-like_dom_sf"/>
</dbReference>
<evidence type="ECO:0000256" key="1">
    <source>
        <dbReference type="SAM" id="MobiDB-lite"/>
    </source>
</evidence>
<sequence>MPTVNEPRSSGAGGHAYLFGLGSPHGRDRLGWLAAERLGAELAGRGDLSVACLGQPSDLFLHPLAAGDRLLLLDAMRGKGPPGTVMAFSPGELPDGVGTLSSHGIGLAGTLALVEALGLCRAGIRVVGIEMAPAGAAPTLGEGTARRLRNEVQRWLEAPPHAPGPATAGASTARPPPE</sequence>
<dbReference type="GO" id="GO:0008047">
    <property type="term" value="F:enzyme activator activity"/>
    <property type="evidence" value="ECO:0007669"/>
    <property type="project" value="InterPro"/>
</dbReference>
<comment type="caution">
    <text evidence="2">The sequence shown here is derived from an EMBL/GenBank/DDBJ whole genome shotgun (WGS) entry which is preliminary data.</text>
</comment>
<dbReference type="InterPro" id="IPR000671">
    <property type="entry name" value="Peptidase_A31"/>
</dbReference>
<dbReference type="GO" id="GO:0006508">
    <property type="term" value="P:proteolysis"/>
    <property type="evidence" value="ECO:0007669"/>
    <property type="project" value="UniProtKB-KW"/>
</dbReference>
<dbReference type="GO" id="GO:0008233">
    <property type="term" value="F:peptidase activity"/>
    <property type="evidence" value="ECO:0007669"/>
    <property type="project" value="UniProtKB-KW"/>
</dbReference>
<dbReference type="NCBIfam" id="TIGR00072">
    <property type="entry name" value="hydrog_prot"/>
    <property type="match status" value="1"/>
</dbReference>
<feature type="region of interest" description="Disordered" evidence="1">
    <location>
        <begin position="152"/>
        <end position="178"/>
    </location>
</feature>
<keyword evidence="2" id="KW-0378">Hydrolase</keyword>
<organism evidence="2 3">
    <name type="scientific">Halomonas nitroreducens</name>
    <dbReference type="NCBI Taxonomy" id="447425"/>
    <lineage>
        <taxon>Bacteria</taxon>
        <taxon>Pseudomonadati</taxon>
        <taxon>Pseudomonadota</taxon>
        <taxon>Gammaproteobacteria</taxon>
        <taxon>Oceanospirillales</taxon>
        <taxon>Halomonadaceae</taxon>
        <taxon>Halomonas</taxon>
    </lineage>
</organism>
<dbReference type="OrthoDB" id="9808862at2"/>
<dbReference type="RefSeq" id="WP_126485372.1">
    <property type="nucleotide sequence ID" value="NZ_RXNS01000014.1"/>
</dbReference>
<name>A0A3S0JUX6_9GAMM</name>